<accession>A0A0E9X0L0</accession>
<reference evidence="1" key="1">
    <citation type="submission" date="2014-11" db="EMBL/GenBank/DDBJ databases">
        <authorList>
            <person name="Amaro Gonzalez C."/>
        </authorList>
    </citation>
    <scope>NUCLEOTIDE SEQUENCE</scope>
</reference>
<dbReference type="EMBL" id="GBXM01012330">
    <property type="protein sequence ID" value="JAH96247.1"/>
    <property type="molecule type" value="Transcribed_RNA"/>
</dbReference>
<evidence type="ECO:0000313" key="1">
    <source>
        <dbReference type="EMBL" id="JAH96247.1"/>
    </source>
</evidence>
<protein>
    <submittedName>
        <fullName evidence="1">Uncharacterized protein</fullName>
    </submittedName>
</protein>
<organism evidence="1">
    <name type="scientific">Anguilla anguilla</name>
    <name type="common">European freshwater eel</name>
    <name type="synonym">Muraena anguilla</name>
    <dbReference type="NCBI Taxonomy" id="7936"/>
    <lineage>
        <taxon>Eukaryota</taxon>
        <taxon>Metazoa</taxon>
        <taxon>Chordata</taxon>
        <taxon>Craniata</taxon>
        <taxon>Vertebrata</taxon>
        <taxon>Euteleostomi</taxon>
        <taxon>Actinopterygii</taxon>
        <taxon>Neopterygii</taxon>
        <taxon>Teleostei</taxon>
        <taxon>Anguilliformes</taxon>
        <taxon>Anguillidae</taxon>
        <taxon>Anguilla</taxon>
    </lineage>
</organism>
<sequence length="139" mass="15387">MATRNCETSKKNLAPFSMILFSFSVKPLVSVLHPCASSYTPRSRWSFSPPSFPSGPPVLQIYRTFLAPLLTVHHLGRKRKNFSLLPLVPLQHWGKQTDLQCLPQSHPLLPQSCCPESRGSPATVVLLPLVSLSCSHLSL</sequence>
<name>A0A0E9X0L0_ANGAN</name>
<proteinExistence type="predicted"/>
<dbReference type="AlphaFoldDB" id="A0A0E9X0L0"/>
<reference evidence="1" key="2">
    <citation type="journal article" date="2015" name="Fish Shellfish Immunol.">
        <title>Early steps in the European eel (Anguilla anguilla)-Vibrio vulnificus interaction in the gills: Role of the RtxA13 toxin.</title>
        <authorList>
            <person name="Callol A."/>
            <person name="Pajuelo D."/>
            <person name="Ebbesson L."/>
            <person name="Teles M."/>
            <person name="MacKenzie S."/>
            <person name="Amaro C."/>
        </authorList>
    </citation>
    <scope>NUCLEOTIDE SEQUENCE</scope>
</reference>